<dbReference type="eggNOG" id="COG3673">
    <property type="taxonomic scope" value="Bacteria"/>
</dbReference>
<feature type="transmembrane region" description="Helical" evidence="1">
    <location>
        <begin position="220"/>
        <end position="243"/>
    </location>
</feature>
<organism evidence="3 4">
    <name type="scientific">Afipia broomeae ATCC 49717</name>
    <dbReference type="NCBI Taxonomy" id="883078"/>
    <lineage>
        <taxon>Bacteria</taxon>
        <taxon>Pseudomonadati</taxon>
        <taxon>Pseudomonadota</taxon>
        <taxon>Alphaproteobacteria</taxon>
        <taxon>Hyphomicrobiales</taxon>
        <taxon>Nitrobacteraceae</taxon>
        <taxon>Afipia</taxon>
    </lineage>
</organism>
<feature type="domain" description="T6SS Phospholipase effector Tle1-like catalytic" evidence="2">
    <location>
        <begin position="3"/>
        <end position="374"/>
    </location>
</feature>
<dbReference type="HOGENOM" id="CLU_005049_6_4_5"/>
<feature type="transmembrane region" description="Helical" evidence="1">
    <location>
        <begin position="249"/>
        <end position="269"/>
    </location>
</feature>
<keyword evidence="1" id="KW-1133">Transmembrane helix</keyword>
<dbReference type="Pfam" id="PF09994">
    <property type="entry name" value="T6SS_Tle1-like_cat"/>
    <property type="match status" value="1"/>
</dbReference>
<dbReference type="AlphaFoldDB" id="K8NYT0"/>
<dbReference type="PANTHER" id="PTHR33840">
    <property type="match status" value="1"/>
</dbReference>
<keyword evidence="1" id="KW-0472">Membrane</keyword>
<dbReference type="PATRIC" id="fig|883078.3.peg.4389"/>
<gene>
    <name evidence="3" type="ORF">HMPREF9695_04251</name>
</gene>
<evidence type="ECO:0000313" key="3">
    <source>
        <dbReference type="EMBL" id="EKS34341.1"/>
    </source>
</evidence>
<keyword evidence="1" id="KW-0812">Transmembrane</keyword>
<sequence>MAKNILIFSDGTGQAGGLRPDQRLSNVYKLYRATRTGPDSNIDPAKQIAFYETGLGSAEISGPAWLRPFTAIRKILGSALGTGLTNNVADGYEAILKFYEPGDHIFLFGFSRGAYTVRSLAGVMNLCGVPTRDAQGNPIPRAGKALRAIVDEAVHTVYEHGAGHPRAKYEDEREEQARRFRVKYQTQDDPIANARGNIVPYFIGVFDTVAALGVTGVKRFALLTFAALVVIGLIMGAGWIVSSLSPLEYWRSVFVIASISLGTLLVFLYRTRVKVICDFPDKGNRNYHWAAWRFAFYDRFLDPRVRYARHAQAIDERRATFARVGWGKNEDMKNAPADWLVQTWFAGNHSDIGGSYPETESRLSDIALKWMAQEAEGIPHPLIIDWTKLNVFPDPLGMQHCEVESVRDIYPRWVPKQFRRSWDEKARPDISLADCHESVLKRFENSPILNCGIEMQYQPECLRNEPKLAKFYQPSVEVAKK</sequence>
<dbReference type="InterPro" id="IPR018712">
    <property type="entry name" value="Tle1-like_cat"/>
</dbReference>
<comment type="caution">
    <text evidence="3">The sequence shown here is derived from an EMBL/GenBank/DDBJ whole genome shotgun (WGS) entry which is preliminary data.</text>
</comment>
<proteinExistence type="predicted"/>
<dbReference type="Proteomes" id="UP000001096">
    <property type="component" value="Unassembled WGS sequence"/>
</dbReference>
<dbReference type="EMBL" id="AGWX01000005">
    <property type="protein sequence ID" value="EKS34341.1"/>
    <property type="molecule type" value="Genomic_DNA"/>
</dbReference>
<evidence type="ECO:0000313" key="4">
    <source>
        <dbReference type="Proteomes" id="UP000001096"/>
    </source>
</evidence>
<evidence type="ECO:0000259" key="2">
    <source>
        <dbReference type="Pfam" id="PF09994"/>
    </source>
</evidence>
<accession>K8NYT0</accession>
<dbReference type="RefSeq" id="WP_006022951.1">
    <property type="nucleotide sequence ID" value="NZ_KB375284.1"/>
</dbReference>
<protein>
    <recommendedName>
        <fullName evidence="2">T6SS Phospholipase effector Tle1-like catalytic domain-containing protein</fullName>
    </recommendedName>
</protein>
<reference evidence="3 4" key="1">
    <citation type="submission" date="2012-04" db="EMBL/GenBank/DDBJ databases">
        <title>The Genome Sequence of Afipia broomeae ATCC 49717.</title>
        <authorList>
            <consortium name="The Broad Institute Genome Sequencing Platform"/>
            <person name="Earl A."/>
            <person name="Ward D."/>
            <person name="Feldgarden M."/>
            <person name="Gevers D."/>
            <person name="Huys G."/>
            <person name="Walker B."/>
            <person name="Young S.K."/>
            <person name="Zeng Q."/>
            <person name="Gargeya S."/>
            <person name="Fitzgerald M."/>
            <person name="Haas B."/>
            <person name="Abouelleil A."/>
            <person name="Alvarado L."/>
            <person name="Arachchi H.M."/>
            <person name="Berlin A."/>
            <person name="Chapman S.B."/>
            <person name="Goldberg J."/>
            <person name="Griggs A."/>
            <person name="Gujja S."/>
            <person name="Hansen M."/>
            <person name="Howarth C."/>
            <person name="Imamovic A."/>
            <person name="Larimer J."/>
            <person name="McCowen C."/>
            <person name="Montmayeur A."/>
            <person name="Murphy C."/>
            <person name="Neiman D."/>
            <person name="Pearson M."/>
            <person name="Priest M."/>
            <person name="Roberts A."/>
            <person name="Saif S."/>
            <person name="Shea T."/>
            <person name="Sisk P."/>
            <person name="Sykes S."/>
            <person name="Wortman J."/>
            <person name="Nusbaum C."/>
            <person name="Birren B."/>
        </authorList>
    </citation>
    <scope>NUCLEOTIDE SEQUENCE [LARGE SCALE GENOMIC DNA]</scope>
    <source>
        <strain evidence="3 4">ATCC 49717</strain>
    </source>
</reference>
<keyword evidence="4" id="KW-1185">Reference proteome</keyword>
<evidence type="ECO:0000256" key="1">
    <source>
        <dbReference type="SAM" id="Phobius"/>
    </source>
</evidence>
<dbReference type="PANTHER" id="PTHR33840:SF1">
    <property type="entry name" value="TLE1 PHOSPHOLIPASE DOMAIN-CONTAINING PROTEIN"/>
    <property type="match status" value="1"/>
</dbReference>
<name>K8NYT0_9BRAD</name>